<evidence type="ECO:0000256" key="1">
    <source>
        <dbReference type="ARBA" id="ARBA00005846"/>
    </source>
</evidence>
<organism evidence="3 4">
    <name type="scientific">candidate division TA06 bacterium</name>
    <dbReference type="NCBI Taxonomy" id="2250710"/>
    <lineage>
        <taxon>Bacteria</taxon>
        <taxon>Bacteria division TA06</taxon>
    </lineage>
</organism>
<name>A0A933ML63_UNCT6</name>
<dbReference type="Pfam" id="PF03687">
    <property type="entry name" value="UPF0164"/>
    <property type="match status" value="1"/>
</dbReference>
<dbReference type="EMBL" id="JACQXR010000105">
    <property type="protein sequence ID" value="MBI4727146.1"/>
    <property type="molecule type" value="Genomic_DNA"/>
</dbReference>
<reference evidence="3" key="1">
    <citation type="submission" date="2020-07" db="EMBL/GenBank/DDBJ databases">
        <title>Huge and variable diversity of episymbiotic CPR bacteria and DPANN archaea in groundwater ecosystems.</title>
        <authorList>
            <person name="He C.Y."/>
            <person name="Keren R."/>
            <person name="Whittaker M."/>
            <person name="Farag I.F."/>
            <person name="Doudna J."/>
            <person name="Cate J.H.D."/>
            <person name="Banfield J.F."/>
        </authorList>
    </citation>
    <scope>NUCLEOTIDE SEQUENCE</scope>
    <source>
        <strain evidence="3">NC_groundwater_1520_Pr4_B-0.1um_53_5</strain>
    </source>
</reference>
<evidence type="ECO:0000313" key="4">
    <source>
        <dbReference type="Proteomes" id="UP000736328"/>
    </source>
</evidence>
<proteinExistence type="inferred from homology"/>
<dbReference type="Proteomes" id="UP000736328">
    <property type="component" value="Unassembled WGS sequence"/>
</dbReference>
<dbReference type="AlphaFoldDB" id="A0A933ML63"/>
<comment type="similarity">
    <text evidence="1">Belongs to the UPF0164 family.</text>
</comment>
<keyword evidence="2" id="KW-0732">Signal</keyword>
<dbReference type="SUPFAM" id="SSF56935">
    <property type="entry name" value="Porins"/>
    <property type="match status" value="1"/>
</dbReference>
<dbReference type="NCBIfam" id="NF033709">
    <property type="entry name" value="PorV_fam"/>
    <property type="match status" value="1"/>
</dbReference>
<feature type="chain" id="PRO_5037734608" evidence="2">
    <location>
        <begin position="22"/>
        <end position="341"/>
    </location>
</feature>
<feature type="signal peptide" evidence="2">
    <location>
        <begin position="1"/>
        <end position="21"/>
    </location>
</feature>
<sequence length="341" mass="36924">MKKNILIALAALVAIGGQAGAVTFSKVGTAGAQFLKLGAGARAVGMGEAFTAVVDDATAMYWNPAGLAQAKKQEMTFTHNQWLGGIKHEFIGYCLPLGGNGTLGMNLTVLNVGEMPVTTVERGEETGEFFTCMDWAFALGYGRNLTDKVAFGATAKVIQQRIWDMKASAFAMDLGISAKTGYKSLRIAAALLNFGTDIQYKDGQLIDAFNWHDYGDGPQQTQSLEYVTSSSPLPLSYRLGLGYDLIDNPTHKLTGAFDYVHPNDGSEKQNLGVEYGFNKMLFARAGLRIDIDARYDKNAYSPTFGMGVDYGFGMLKTKIDYAFADYGPLSTVHRIALALIF</sequence>
<accession>A0A933ML63</accession>
<dbReference type="InterPro" id="IPR005362">
    <property type="entry name" value="UPF0164"/>
</dbReference>
<evidence type="ECO:0000256" key="2">
    <source>
        <dbReference type="SAM" id="SignalP"/>
    </source>
</evidence>
<protein>
    <submittedName>
        <fullName evidence="3">PorV/PorQ family protein</fullName>
    </submittedName>
</protein>
<gene>
    <name evidence="3" type="ORF">HY768_07995</name>
</gene>
<evidence type="ECO:0000313" key="3">
    <source>
        <dbReference type="EMBL" id="MBI4727146.1"/>
    </source>
</evidence>
<dbReference type="Gene3D" id="2.40.160.60">
    <property type="entry name" value="Outer membrane protein transport protein (OMPP1/FadL/TodX)"/>
    <property type="match status" value="1"/>
</dbReference>
<comment type="caution">
    <text evidence="3">The sequence shown here is derived from an EMBL/GenBank/DDBJ whole genome shotgun (WGS) entry which is preliminary data.</text>
</comment>